<sequence>MRLPADVAARLEGKSTLGRLGLLVHVTAGLIDPGFDGHITLEVTNVGELVIMLEPGMRIGQLTFERTSSRCLRPYGHPGLGSHYQGQAGPTAPRSVPPGEPSVAPVVALRSVEST</sequence>
<feature type="region of interest" description="Disordered" evidence="3">
    <location>
        <begin position="75"/>
        <end position="115"/>
    </location>
</feature>
<evidence type="ECO:0000256" key="1">
    <source>
        <dbReference type="ARBA" id="ARBA00022801"/>
    </source>
</evidence>
<dbReference type="Proteomes" id="UP001500325">
    <property type="component" value="Unassembled WGS sequence"/>
</dbReference>
<keyword evidence="1" id="KW-0378">Hydrolase</keyword>
<evidence type="ECO:0000313" key="4">
    <source>
        <dbReference type="EMBL" id="GAA4685681.1"/>
    </source>
</evidence>
<evidence type="ECO:0000313" key="5">
    <source>
        <dbReference type="Proteomes" id="UP001500325"/>
    </source>
</evidence>
<keyword evidence="5" id="KW-1185">Reference proteome</keyword>
<comment type="caution">
    <text evidence="4">The sequence shown here is derived from an EMBL/GenBank/DDBJ whole genome shotgun (WGS) entry which is preliminary data.</text>
</comment>
<dbReference type="EMBL" id="BAABIC010000006">
    <property type="protein sequence ID" value="GAA4685681.1"/>
    <property type="molecule type" value="Genomic_DNA"/>
</dbReference>
<proteinExistence type="predicted"/>
<keyword evidence="2" id="KW-0546">Nucleotide metabolism</keyword>
<dbReference type="CDD" id="cd07557">
    <property type="entry name" value="trimeric_dUTPase"/>
    <property type="match status" value="1"/>
</dbReference>
<organism evidence="4 5">
    <name type="scientific">Pseudonocardia yuanmonensis</name>
    <dbReference type="NCBI Taxonomy" id="1095914"/>
    <lineage>
        <taxon>Bacteria</taxon>
        <taxon>Bacillati</taxon>
        <taxon>Actinomycetota</taxon>
        <taxon>Actinomycetes</taxon>
        <taxon>Pseudonocardiales</taxon>
        <taxon>Pseudonocardiaceae</taxon>
        <taxon>Pseudonocardia</taxon>
    </lineage>
</organism>
<dbReference type="InterPro" id="IPR036157">
    <property type="entry name" value="dUTPase-like_sf"/>
</dbReference>
<dbReference type="InterPro" id="IPR033704">
    <property type="entry name" value="dUTPase_trimeric"/>
</dbReference>
<dbReference type="InterPro" id="IPR011962">
    <property type="entry name" value="dCTP_deaminase"/>
</dbReference>
<evidence type="ECO:0000256" key="2">
    <source>
        <dbReference type="ARBA" id="ARBA00023080"/>
    </source>
</evidence>
<reference evidence="5" key="1">
    <citation type="journal article" date="2019" name="Int. J. Syst. Evol. Microbiol.">
        <title>The Global Catalogue of Microorganisms (GCM) 10K type strain sequencing project: providing services to taxonomists for standard genome sequencing and annotation.</title>
        <authorList>
            <consortium name="The Broad Institute Genomics Platform"/>
            <consortium name="The Broad Institute Genome Sequencing Center for Infectious Disease"/>
            <person name="Wu L."/>
            <person name="Ma J."/>
        </authorList>
    </citation>
    <scope>NUCLEOTIDE SEQUENCE [LARGE SCALE GENOMIC DNA]</scope>
    <source>
        <strain evidence="5">JCM 18055</strain>
    </source>
</reference>
<dbReference type="Pfam" id="PF22769">
    <property type="entry name" value="DCD"/>
    <property type="match status" value="1"/>
</dbReference>
<dbReference type="Gene3D" id="2.70.40.10">
    <property type="match status" value="1"/>
</dbReference>
<name>A0ABP8WAV0_9PSEU</name>
<dbReference type="PANTHER" id="PTHR42680:SF3">
    <property type="entry name" value="DCTP DEAMINASE"/>
    <property type="match status" value="1"/>
</dbReference>
<protein>
    <recommendedName>
        <fullName evidence="6">dCTP deaminase</fullName>
    </recommendedName>
</protein>
<dbReference type="PANTHER" id="PTHR42680">
    <property type="entry name" value="DCTP DEAMINASE"/>
    <property type="match status" value="1"/>
</dbReference>
<accession>A0ABP8WAV0</accession>
<gene>
    <name evidence="4" type="ORF">GCM10023215_21170</name>
</gene>
<evidence type="ECO:0000256" key="3">
    <source>
        <dbReference type="SAM" id="MobiDB-lite"/>
    </source>
</evidence>
<dbReference type="SUPFAM" id="SSF51283">
    <property type="entry name" value="dUTPase-like"/>
    <property type="match status" value="1"/>
</dbReference>
<evidence type="ECO:0008006" key="6">
    <source>
        <dbReference type="Google" id="ProtNLM"/>
    </source>
</evidence>
<dbReference type="NCBIfam" id="TIGR02274">
    <property type="entry name" value="dCTP_deam"/>
    <property type="match status" value="1"/>
</dbReference>